<dbReference type="AlphaFoldDB" id="A0A1Z5KSE1"/>
<keyword evidence="2" id="KW-1185">Reference proteome</keyword>
<evidence type="ECO:0000313" key="2">
    <source>
        <dbReference type="Proteomes" id="UP000198406"/>
    </source>
</evidence>
<protein>
    <submittedName>
        <fullName evidence="1">Uncharacterized protein</fullName>
    </submittedName>
</protein>
<evidence type="ECO:0000313" key="1">
    <source>
        <dbReference type="EMBL" id="GAX29012.1"/>
    </source>
</evidence>
<dbReference type="Proteomes" id="UP000198406">
    <property type="component" value="Unassembled WGS sequence"/>
</dbReference>
<gene>
    <name evidence="1" type="ORF">FisN_7Hu397</name>
</gene>
<comment type="caution">
    <text evidence="1">The sequence shown here is derived from an EMBL/GenBank/DDBJ whole genome shotgun (WGS) entry which is preliminary data.</text>
</comment>
<accession>A0A1Z5KSE1</accession>
<sequence>MPYRLSKYDSLLEVIPEELRTPEQVAQWRGGHQTPTYKLRRDPRNFCEVERYEEMTAIWMENETLVQVTQGVRFPHFDKFQNVENSLRLVVALFNPTRNIVIEISGKADDAVADTAMYWWSLHCPENCDPCLRIDNQCDKFDFGTIKIKHLATLFARNPTRRLRINGVKLNSDQLSFLATRDHPIDLTFEYSNVLEDEGDAFVRSLQIRELPFGSLHFLGTAFPISDDNVERLVQLPIFDKLTLPEWDDDREFLPFSAPVRALEYRIHTSKVQAANIQAINVVPEDLTVKIWIDDWDDGEEEATLSLLSRLAGSGQLHHLGVKFEGGGIDFVEPNHSKSISEELIKTVLANKELVSLDIDVSFIFQQVHLTEFLESLDDHKALHTVTIEVHEEDVDFSDSSWLKILLSRNRRIEIYGDWMLSVMNWDDLHKVHSFNRFYTGCKSLKESTRSFRTKMLVTALEECACQDFKRTAFLLTSSPTRCAN</sequence>
<reference evidence="1 2" key="1">
    <citation type="journal article" date="2015" name="Plant Cell">
        <title>Oil accumulation by the oleaginous diatom Fistulifera solaris as revealed by the genome and transcriptome.</title>
        <authorList>
            <person name="Tanaka T."/>
            <person name="Maeda Y."/>
            <person name="Veluchamy A."/>
            <person name="Tanaka M."/>
            <person name="Abida H."/>
            <person name="Marechal E."/>
            <person name="Bowler C."/>
            <person name="Muto M."/>
            <person name="Sunaga Y."/>
            <person name="Tanaka M."/>
            <person name="Yoshino T."/>
            <person name="Taniguchi T."/>
            <person name="Fukuda Y."/>
            <person name="Nemoto M."/>
            <person name="Matsumoto M."/>
            <person name="Wong P.S."/>
            <person name="Aburatani S."/>
            <person name="Fujibuchi W."/>
        </authorList>
    </citation>
    <scope>NUCLEOTIDE SEQUENCE [LARGE SCALE GENOMIC DNA]</scope>
    <source>
        <strain evidence="1 2">JPCC DA0580</strain>
    </source>
</reference>
<name>A0A1Z5KSE1_FISSO</name>
<organism evidence="1 2">
    <name type="scientific">Fistulifera solaris</name>
    <name type="common">Oleaginous diatom</name>
    <dbReference type="NCBI Taxonomy" id="1519565"/>
    <lineage>
        <taxon>Eukaryota</taxon>
        <taxon>Sar</taxon>
        <taxon>Stramenopiles</taxon>
        <taxon>Ochrophyta</taxon>
        <taxon>Bacillariophyta</taxon>
        <taxon>Bacillariophyceae</taxon>
        <taxon>Bacillariophycidae</taxon>
        <taxon>Naviculales</taxon>
        <taxon>Naviculaceae</taxon>
        <taxon>Fistulifera</taxon>
    </lineage>
</organism>
<dbReference type="InParanoid" id="A0A1Z5KSE1"/>
<dbReference type="EMBL" id="BDSP01000285">
    <property type="protein sequence ID" value="GAX29012.1"/>
    <property type="molecule type" value="Genomic_DNA"/>
</dbReference>
<proteinExistence type="predicted"/>